<evidence type="ECO:0000256" key="3">
    <source>
        <dbReference type="ARBA" id="ARBA00022692"/>
    </source>
</evidence>
<dbReference type="AlphaFoldDB" id="A0AAD9IIL8"/>
<evidence type="ECO:0000256" key="5">
    <source>
        <dbReference type="ARBA" id="ARBA00022989"/>
    </source>
</evidence>
<keyword evidence="6 7" id="KW-0472">Membrane</keyword>
<keyword evidence="10" id="KW-1185">Reference proteome</keyword>
<dbReference type="Proteomes" id="UP001255856">
    <property type="component" value="Unassembled WGS sequence"/>
</dbReference>
<dbReference type="InterPro" id="IPR013057">
    <property type="entry name" value="AA_transpt_TM"/>
</dbReference>
<dbReference type="EMBL" id="JASFZW010000008">
    <property type="protein sequence ID" value="KAK2076912.1"/>
    <property type="molecule type" value="Genomic_DNA"/>
</dbReference>
<feature type="domain" description="Amino acid transporter transmembrane" evidence="8">
    <location>
        <begin position="3"/>
        <end position="411"/>
    </location>
</feature>
<protein>
    <recommendedName>
        <fullName evidence="8">Amino acid transporter transmembrane domain-containing protein</fullName>
    </recommendedName>
</protein>
<evidence type="ECO:0000256" key="6">
    <source>
        <dbReference type="ARBA" id="ARBA00023136"/>
    </source>
</evidence>
<feature type="transmembrane region" description="Helical" evidence="7">
    <location>
        <begin position="329"/>
        <end position="349"/>
    </location>
</feature>
<evidence type="ECO:0000259" key="8">
    <source>
        <dbReference type="Pfam" id="PF01490"/>
    </source>
</evidence>
<name>A0AAD9IIL8_PROWI</name>
<sequence length="423" mass="43952">MDRSWFQGCYYLVATVGAPFLLSLPASFACLGWAGGTVTVLVAYLATLWCATRMAHLHEHGGVRHTRYRDLGVAVFGPRLGRALVTALQLVVNTGMCTIYPVVCGQALQSIYATACAAAHSGSGAACSALLSPWIAAFAGLQLLLAPLPDVASLAPVQALGAATSLAFCALATAGALLRGRVPGAAYDFPGPASARVLRAFSALGSITLLFGNTVLIETQATLAARPSAVRPMRRAALVGYSVVCVQVLAVVLSGYGAFGSGVDSLVLNSIAHPAWLVITANACMVANGVAGYLMFAHSVFDWVDTRIALAHWTGVEYRDSGAVILKRLAFRAAFVAGTGFLAVALPFIQDLMGLVGAIGYAPLCFILPCVMWVLSRGRDGLRRGELALCALIAGLFVLVGAAAAAGAAWGIVDHARSYKFFS</sequence>
<evidence type="ECO:0000313" key="9">
    <source>
        <dbReference type="EMBL" id="KAK2076912.1"/>
    </source>
</evidence>
<evidence type="ECO:0000256" key="1">
    <source>
        <dbReference type="ARBA" id="ARBA00004370"/>
    </source>
</evidence>
<keyword evidence="5 7" id="KW-1133">Transmembrane helix</keyword>
<keyword evidence="4" id="KW-0029">Amino-acid transport</keyword>
<evidence type="ECO:0000256" key="7">
    <source>
        <dbReference type="SAM" id="Phobius"/>
    </source>
</evidence>
<dbReference type="PANTHER" id="PTHR48017">
    <property type="entry name" value="OS05G0424000 PROTEIN-RELATED"/>
    <property type="match status" value="1"/>
</dbReference>
<evidence type="ECO:0000256" key="2">
    <source>
        <dbReference type="ARBA" id="ARBA00022448"/>
    </source>
</evidence>
<feature type="transmembrane region" description="Helical" evidence="7">
    <location>
        <begin position="355"/>
        <end position="375"/>
    </location>
</feature>
<organism evidence="9 10">
    <name type="scientific">Prototheca wickerhamii</name>
    <dbReference type="NCBI Taxonomy" id="3111"/>
    <lineage>
        <taxon>Eukaryota</taxon>
        <taxon>Viridiplantae</taxon>
        <taxon>Chlorophyta</taxon>
        <taxon>core chlorophytes</taxon>
        <taxon>Trebouxiophyceae</taxon>
        <taxon>Chlorellales</taxon>
        <taxon>Chlorellaceae</taxon>
        <taxon>Prototheca</taxon>
    </lineage>
</organism>
<evidence type="ECO:0000313" key="10">
    <source>
        <dbReference type="Proteomes" id="UP001255856"/>
    </source>
</evidence>
<dbReference type="GO" id="GO:0006865">
    <property type="term" value="P:amino acid transport"/>
    <property type="evidence" value="ECO:0007669"/>
    <property type="project" value="UniProtKB-KW"/>
</dbReference>
<evidence type="ECO:0000256" key="4">
    <source>
        <dbReference type="ARBA" id="ARBA00022970"/>
    </source>
</evidence>
<keyword evidence="3 7" id="KW-0812">Transmembrane</keyword>
<feature type="transmembrane region" description="Helical" evidence="7">
    <location>
        <begin position="271"/>
        <end position="296"/>
    </location>
</feature>
<dbReference type="Pfam" id="PF01490">
    <property type="entry name" value="Aa_trans"/>
    <property type="match status" value="1"/>
</dbReference>
<reference evidence="9" key="1">
    <citation type="submission" date="2021-01" db="EMBL/GenBank/DDBJ databases">
        <authorList>
            <person name="Eckstrom K.M.E."/>
        </authorList>
    </citation>
    <scope>NUCLEOTIDE SEQUENCE</scope>
    <source>
        <strain evidence="9">UVCC 0001</strain>
    </source>
</reference>
<feature type="transmembrane region" description="Helical" evidence="7">
    <location>
        <begin position="157"/>
        <end position="178"/>
    </location>
</feature>
<gene>
    <name evidence="9" type="ORF">QBZ16_005140</name>
</gene>
<feature type="transmembrane region" description="Helical" evidence="7">
    <location>
        <begin position="123"/>
        <end position="145"/>
    </location>
</feature>
<feature type="transmembrane region" description="Helical" evidence="7">
    <location>
        <begin position="387"/>
        <end position="413"/>
    </location>
</feature>
<proteinExistence type="predicted"/>
<comment type="caution">
    <text evidence="9">The sequence shown here is derived from an EMBL/GenBank/DDBJ whole genome shotgun (WGS) entry which is preliminary data.</text>
</comment>
<accession>A0AAD9IIL8</accession>
<comment type="subcellular location">
    <subcellularLocation>
        <location evidence="1">Membrane</location>
    </subcellularLocation>
</comment>
<dbReference type="PROSITE" id="PS51257">
    <property type="entry name" value="PROKAR_LIPOPROTEIN"/>
    <property type="match status" value="1"/>
</dbReference>
<feature type="transmembrane region" description="Helical" evidence="7">
    <location>
        <begin position="238"/>
        <end position="259"/>
    </location>
</feature>
<dbReference type="GO" id="GO:0016020">
    <property type="term" value="C:membrane"/>
    <property type="evidence" value="ECO:0007669"/>
    <property type="project" value="UniProtKB-SubCell"/>
</dbReference>
<feature type="transmembrane region" description="Helical" evidence="7">
    <location>
        <begin position="20"/>
        <end position="46"/>
    </location>
</feature>
<keyword evidence="2" id="KW-0813">Transport</keyword>